<protein>
    <submittedName>
        <fullName evidence="8">Sulfatase</fullName>
    </submittedName>
</protein>
<dbReference type="Gene3D" id="3.40.720.10">
    <property type="entry name" value="Alkaline Phosphatase, subunit A"/>
    <property type="match status" value="1"/>
</dbReference>
<dbReference type="InterPro" id="IPR000917">
    <property type="entry name" value="Sulfatase_N"/>
</dbReference>
<dbReference type="GO" id="GO:0004065">
    <property type="term" value="F:arylsulfatase activity"/>
    <property type="evidence" value="ECO:0007669"/>
    <property type="project" value="TreeGrafter"/>
</dbReference>
<organism evidence="8 9">
    <name type="scientific">Catenovulum agarivorans DS-2</name>
    <dbReference type="NCBI Taxonomy" id="1328313"/>
    <lineage>
        <taxon>Bacteria</taxon>
        <taxon>Pseudomonadati</taxon>
        <taxon>Pseudomonadota</taxon>
        <taxon>Gammaproteobacteria</taxon>
        <taxon>Alteromonadales</taxon>
        <taxon>Alteromonadaceae</taxon>
        <taxon>Catenovulum</taxon>
    </lineage>
</organism>
<proteinExistence type="inferred from homology"/>
<dbReference type="PANTHER" id="PTHR42693:SF42">
    <property type="entry name" value="ARYLSULFATASE G"/>
    <property type="match status" value="1"/>
</dbReference>
<dbReference type="GO" id="GO:0046872">
    <property type="term" value="F:metal ion binding"/>
    <property type="evidence" value="ECO:0007669"/>
    <property type="project" value="UniProtKB-KW"/>
</dbReference>
<keyword evidence="9" id="KW-1185">Reference proteome</keyword>
<comment type="caution">
    <text evidence="8">The sequence shown here is derived from an EMBL/GenBank/DDBJ whole genome shotgun (WGS) entry which is preliminary data.</text>
</comment>
<comment type="similarity">
    <text evidence="2">Belongs to the sulfatase family.</text>
</comment>
<keyword evidence="5" id="KW-0378">Hydrolase</keyword>
<dbReference type="PATRIC" id="fig|1328313.3.peg.1378"/>
<keyword evidence="3" id="KW-0479">Metal-binding</keyword>
<dbReference type="AlphaFoldDB" id="W7QCV7"/>
<dbReference type="PANTHER" id="PTHR42693">
    <property type="entry name" value="ARYLSULFATASE FAMILY MEMBER"/>
    <property type="match status" value="1"/>
</dbReference>
<dbReference type="Proteomes" id="UP000019276">
    <property type="component" value="Unassembled WGS sequence"/>
</dbReference>
<evidence type="ECO:0000256" key="4">
    <source>
        <dbReference type="ARBA" id="ARBA00022729"/>
    </source>
</evidence>
<dbReference type="Pfam" id="PF00884">
    <property type="entry name" value="Sulfatase"/>
    <property type="match status" value="1"/>
</dbReference>
<keyword evidence="6" id="KW-0106">Calcium</keyword>
<evidence type="ECO:0000256" key="6">
    <source>
        <dbReference type="ARBA" id="ARBA00022837"/>
    </source>
</evidence>
<evidence type="ECO:0000259" key="7">
    <source>
        <dbReference type="Pfam" id="PF00884"/>
    </source>
</evidence>
<dbReference type="STRING" id="1328313.DS2_06726"/>
<dbReference type="SUPFAM" id="SSF53649">
    <property type="entry name" value="Alkaline phosphatase-like"/>
    <property type="match status" value="1"/>
</dbReference>
<name>W7QCV7_9ALTE</name>
<feature type="domain" description="Sulfatase N-terminal" evidence="7">
    <location>
        <begin position="38"/>
        <end position="364"/>
    </location>
</feature>
<evidence type="ECO:0000256" key="3">
    <source>
        <dbReference type="ARBA" id="ARBA00022723"/>
    </source>
</evidence>
<reference evidence="8 9" key="1">
    <citation type="journal article" date="2014" name="Genome Announc.">
        <title>Draft Genome Sequence of the Agar-Degrading Bacterium Catenovulum sp. Strain DS-2, Isolated from Intestines of Haliotis diversicolor.</title>
        <authorList>
            <person name="Shan D."/>
            <person name="Li X."/>
            <person name="Gu Z."/>
            <person name="Wei G."/>
            <person name="Gao Z."/>
            <person name="Shao Z."/>
        </authorList>
    </citation>
    <scope>NUCLEOTIDE SEQUENCE [LARGE SCALE GENOMIC DNA]</scope>
    <source>
        <strain evidence="8 9">DS-2</strain>
    </source>
</reference>
<accession>W7QCV7</accession>
<dbReference type="eggNOG" id="COG3119">
    <property type="taxonomic scope" value="Bacteria"/>
</dbReference>
<dbReference type="InterPro" id="IPR050738">
    <property type="entry name" value="Sulfatase"/>
</dbReference>
<evidence type="ECO:0000256" key="5">
    <source>
        <dbReference type="ARBA" id="ARBA00022801"/>
    </source>
</evidence>
<keyword evidence="4" id="KW-0732">Signal</keyword>
<comment type="cofactor">
    <cofactor evidence="1">
        <name>Ca(2+)</name>
        <dbReference type="ChEBI" id="CHEBI:29108"/>
    </cofactor>
</comment>
<gene>
    <name evidence="8" type="ORF">DS2_06726</name>
</gene>
<dbReference type="CDD" id="cd16144">
    <property type="entry name" value="ARS_like"/>
    <property type="match status" value="1"/>
</dbReference>
<evidence type="ECO:0000313" key="9">
    <source>
        <dbReference type="Proteomes" id="UP000019276"/>
    </source>
</evidence>
<evidence type="ECO:0000256" key="1">
    <source>
        <dbReference type="ARBA" id="ARBA00001913"/>
    </source>
</evidence>
<dbReference type="EMBL" id="ARZY01000009">
    <property type="protein sequence ID" value="EWH10724.1"/>
    <property type="molecule type" value="Genomic_DNA"/>
</dbReference>
<dbReference type="Gene3D" id="3.30.1120.10">
    <property type="match status" value="1"/>
</dbReference>
<dbReference type="InterPro" id="IPR017850">
    <property type="entry name" value="Alkaline_phosphatase_core_sf"/>
</dbReference>
<sequence length="475" mass="52815">MRKKTRLLTSCIFMISLVIFYCITSVKAYANKLDGEQPNILFIMVDDLGWQDIGAYGKRDIDTPNLDKLANSGMLFTHAYASAPVCSPSRAGAITGQHPARIGLTNHISHEVFTPDSATLLDAPTLTALPESAITFAEVLRDHGYRTGFFGKWHLSLMGKKNFEVDDPSTLPDNQGFEINVGGGAFGGPPSWFSPYKNPYMSDGENGEYLPTRLANEVINFMADDSQKPFLAVMWNYLVHSPLKTTEALTKKYQQRAKEGKNVGLPVFAGMIEAMDTSVGKVLQAVDDLGLANDTLIIFTSDNGGVWKLSDNGELQYGKGFPYEGGVRVPFIAKWPGKIKENVVNQNRIINTDLFPTFLSAAGINPNSFSNIDGESLLPVLTETKNLNRQAIYFHYPNYAWHKNNRLGGAIIQGAYKLINWYDDDSVELYNLYVDPSESEDLSKIHPDITQSLKTKFKKWLKETNAQMPIRIISS</sequence>
<evidence type="ECO:0000256" key="2">
    <source>
        <dbReference type="ARBA" id="ARBA00008779"/>
    </source>
</evidence>
<evidence type="ECO:0000313" key="8">
    <source>
        <dbReference type="EMBL" id="EWH10724.1"/>
    </source>
</evidence>